<comment type="subcellular location">
    <subcellularLocation>
        <location evidence="3">Cytoplasm</location>
    </subcellularLocation>
    <text evidence="3">The tmRNA-SmpB complex associates with stalled 70S ribosomes.</text>
</comment>
<evidence type="ECO:0000256" key="1">
    <source>
        <dbReference type="ARBA" id="ARBA00022490"/>
    </source>
</evidence>
<organism evidence="5 6">
    <name type="scientific">Arenimonas donghaensis DSM 18148 = HO3-R19</name>
    <dbReference type="NCBI Taxonomy" id="1121014"/>
    <lineage>
        <taxon>Bacteria</taxon>
        <taxon>Pseudomonadati</taxon>
        <taxon>Pseudomonadota</taxon>
        <taxon>Gammaproteobacteria</taxon>
        <taxon>Lysobacterales</taxon>
        <taxon>Lysobacteraceae</taxon>
        <taxon>Arenimonas</taxon>
    </lineage>
</organism>
<feature type="region of interest" description="Disordered" evidence="4">
    <location>
        <begin position="1"/>
        <end position="28"/>
    </location>
</feature>
<comment type="similarity">
    <text evidence="3">Belongs to the SmpB family.</text>
</comment>
<dbReference type="AlphaFoldDB" id="A0A087MMC2"/>
<gene>
    <name evidence="3" type="primary">smpB</name>
    <name evidence="5" type="ORF">N788_02290</name>
</gene>
<protein>
    <recommendedName>
        <fullName evidence="3">SsrA-binding protein</fullName>
    </recommendedName>
    <alternativeName>
        <fullName evidence="3">Small protein B</fullName>
    </alternativeName>
</protein>
<dbReference type="CDD" id="cd09294">
    <property type="entry name" value="SmpB"/>
    <property type="match status" value="1"/>
</dbReference>
<dbReference type="EMBL" id="AVCJ01000001">
    <property type="protein sequence ID" value="KFL38025.1"/>
    <property type="molecule type" value="Genomic_DNA"/>
</dbReference>
<name>A0A087MMC2_9GAMM</name>
<dbReference type="NCBIfam" id="NF003843">
    <property type="entry name" value="PRK05422.1"/>
    <property type="match status" value="1"/>
</dbReference>
<dbReference type="GO" id="GO:0005829">
    <property type="term" value="C:cytosol"/>
    <property type="evidence" value="ECO:0007669"/>
    <property type="project" value="TreeGrafter"/>
</dbReference>
<feature type="compositionally biased region" description="Basic and acidic residues" evidence="4">
    <location>
        <begin position="1"/>
        <end position="13"/>
    </location>
</feature>
<dbReference type="NCBIfam" id="TIGR00086">
    <property type="entry name" value="smpB"/>
    <property type="match status" value="1"/>
</dbReference>
<dbReference type="GO" id="GO:0003723">
    <property type="term" value="F:RNA binding"/>
    <property type="evidence" value="ECO:0007669"/>
    <property type="project" value="UniProtKB-UniRule"/>
</dbReference>
<dbReference type="Proteomes" id="UP000029085">
    <property type="component" value="Unassembled WGS sequence"/>
</dbReference>
<feature type="region of interest" description="Disordered" evidence="4">
    <location>
        <begin position="146"/>
        <end position="178"/>
    </location>
</feature>
<proteinExistence type="inferred from homology"/>
<accession>A0A087MMC2</accession>
<sequence length="178" mass="20215">MGDNDRQGKDMSKKNNAKNTGTGSDGHKTIALNRSARHEFHLESRFEAGIALQGWELKSIRAGRMNMGDAYAVVKRGEIFLFGSQITPLSQASTHVVADDRRTRKLLLHRHEIDKLVGKVERDGYTLIPTAVYWKGNKVKLELALAKGKQSHDKRQASKDRDWQRDKQRTLRSHNKNA</sequence>
<evidence type="ECO:0000313" key="5">
    <source>
        <dbReference type="EMBL" id="KFL38025.1"/>
    </source>
</evidence>
<keyword evidence="1 3" id="KW-0963">Cytoplasm</keyword>
<comment type="function">
    <text evidence="3">Required for rescue of stalled ribosomes mediated by trans-translation. Binds to transfer-messenger RNA (tmRNA), required for stable association of tmRNA with ribosomes. tmRNA and SmpB together mimic tRNA shape, replacing the anticodon stem-loop with SmpB. tmRNA is encoded by the ssrA gene; the 2 termini fold to resemble tRNA(Ala) and it encodes a 'tag peptide', a short internal open reading frame. During trans-translation Ala-aminoacylated tmRNA acts like a tRNA, entering the A-site of stalled ribosomes, displacing the stalled mRNA. The ribosome then switches to translate the ORF on the tmRNA; the nascent peptide is terminated with the 'tag peptide' encoded by the tmRNA and targeted for degradation. The ribosome is freed to recommence translation, which seems to be the essential function of trans-translation.</text>
</comment>
<dbReference type="PANTHER" id="PTHR30308:SF2">
    <property type="entry name" value="SSRA-BINDING PROTEIN"/>
    <property type="match status" value="1"/>
</dbReference>
<dbReference type="Gene3D" id="2.40.280.10">
    <property type="match status" value="1"/>
</dbReference>
<evidence type="ECO:0000256" key="2">
    <source>
        <dbReference type="ARBA" id="ARBA00022884"/>
    </source>
</evidence>
<dbReference type="InterPro" id="IPR020081">
    <property type="entry name" value="SsrA-bd_prot_CS"/>
</dbReference>
<keyword evidence="2 3" id="KW-0694">RNA-binding</keyword>
<dbReference type="STRING" id="1121014.N788_02290"/>
<dbReference type="InterPro" id="IPR000037">
    <property type="entry name" value="SsrA-bd_prot"/>
</dbReference>
<dbReference type="PROSITE" id="PS01317">
    <property type="entry name" value="SSRP"/>
    <property type="match status" value="1"/>
</dbReference>
<feature type="compositionally biased region" description="Basic and acidic residues" evidence="4">
    <location>
        <begin position="150"/>
        <end position="169"/>
    </location>
</feature>
<dbReference type="HAMAP" id="MF_00023">
    <property type="entry name" value="SmpB"/>
    <property type="match status" value="1"/>
</dbReference>
<keyword evidence="6" id="KW-1185">Reference proteome</keyword>
<dbReference type="GO" id="GO:0070929">
    <property type="term" value="P:trans-translation"/>
    <property type="evidence" value="ECO:0007669"/>
    <property type="project" value="UniProtKB-UniRule"/>
</dbReference>
<dbReference type="SUPFAM" id="SSF74982">
    <property type="entry name" value="Small protein B (SmpB)"/>
    <property type="match status" value="1"/>
</dbReference>
<reference evidence="6" key="1">
    <citation type="submission" date="2013-08" db="EMBL/GenBank/DDBJ databases">
        <title>Genome sequencing of Arenimonas donghaensis.</title>
        <authorList>
            <person name="Chen F."/>
            <person name="Wang G."/>
        </authorList>
    </citation>
    <scope>NUCLEOTIDE SEQUENCE [LARGE SCALE GENOMIC DNA]</scope>
    <source>
        <strain evidence="6">HO3-R19</strain>
    </source>
</reference>
<dbReference type="InterPro" id="IPR023620">
    <property type="entry name" value="SmpB"/>
</dbReference>
<dbReference type="PATRIC" id="fig|1121014.3.peg.432"/>
<comment type="caution">
    <text evidence="5">The sequence shown here is derived from an EMBL/GenBank/DDBJ whole genome shotgun (WGS) entry which is preliminary data.</text>
</comment>
<evidence type="ECO:0000256" key="3">
    <source>
        <dbReference type="HAMAP-Rule" id="MF_00023"/>
    </source>
</evidence>
<reference evidence="5 6" key="2">
    <citation type="journal article" date="2015" name="Stand. Genomic Sci.">
        <title>High quality draft genomic sequence of Arenimonas donghaensis DSM 18148(T).</title>
        <authorList>
            <person name="Chen F."/>
            <person name="Wang H."/>
            <person name="Cao Y."/>
            <person name="Li X."/>
            <person name="Wang G."/>
        </authorList>
    </citation>
    <scope>NUCLEOTIDE SEQUENCE [LARGE SCALE GENOMIC DNA]</scope>
    <source>
        <strain evidence="5 6">HO3-R19</strain>
    </source>
</reference>
<evidence type="ECO:0000313" key="6">
    <source>
        <dbReference type="Proteomes" id="UP000029085"/>
    </source>
</evidence>
<dbReference type="PANTHER" id="PTHR30308">
    <property type="entry name" value="TMRNA-BINDING COMPONENT OF TRANS-TRANSLATION TAGGING COMPLEX"/>
    <property type="match status" value="1"/>
</dbReference>
<dbReference type="GO" id="GO:0070930">
    <property type="term" value="P:trans-translation-dependent protein tagging"/>
    <property type="evidence" value="ECO:0007669"/>
    <property type="project" value="TreeGrafter"/>
</dbReference>
<evidence type="ECO:0000256" key="4">
    <source>
        <dbReference type="SAM" id="MobiDB-lite"/>
    </source>
</evidence>
<dbReference type="Pfam" id="PF01668">
    <property type="entry name" value="SmpB"/>
    <property type="match status" value="1"/>
</dbReference>